<evidence type="ECO:0000256" key="2">
    <source>
        <dbReference type="ARBA" id="ARBA00006576"/>
    </source>
</evidence>
<evidence type="ECO:0000256" key="1">
    <source>
        <dbReference type="ARBA" id="ARBA00001947"/>
    </source>
</evidence>
<evidence type="ECO:0000256" key="4">
    <source>
        <dbReference type="ARBA" id="ARBA00022723"/>
    </source>
</evidence>
<dbReference type="SUPFAM" id="SSF53927">
    <property type="entry name" value="Cytidine deaminase-like"/>
    <property type="match status" value="2"/>
</dbReference>
<reference evidence="12" key="1">
    <citation type="submission" date="2025-08" db="UniProtKB">
        <authorList>
            <consortium name="Ensembl"/>
        </authorList>
    </citation>
    <scope>IDENTIFICATION</scope>
</reference>
<feature type="domain" description="CMP/dCMP-type deaminase" evidence="11">
    <location>
        <begin position="31"/>
        <end position="153"/>
    </location>
</feature>
<dbReference type="GO" id="GO:0070383">
    <property type="term" value="P:DNA cytosine deamination"/>
    <property type="evidence" value="ECO:0007669"/>
    <property type="project" value="TreeGrafter"/>
</dbReference>
<dbReference type="AlphaFoldDB" id="A0A8C8YN93"/>
<dbReference type="PROSITE" id="PS51747">
    <property type="entry name" value="CYT_DCMP_DEAMINASES_2"/>
    <property type="match status" value="2"/>
</dbReference>
<dbReference type="Pfam" id="PF18782">
    <property type="entry name" value="NAD2"/>
    <property type="match status" value="2"/>
</dbReference>
<dbReference type="InterPro" id="IPR016192">
    <property type="entry name" value="APOBEC/CMP_deaminase_Zn-bd"/>
</dbReference>
<dbReference type="GeneTree" id="ENSGT00940000162695"/>
<feature type="domain" description="CMP/dCMP-type deaminase" evidence="11">
    <location>
        <begin position="229"/>
        <end position="338"/>
    </location>
</feature>
<dbReference type="GO" id="GO:0045869">
    <property type="term" value="P:negative regulation of single stranded viral RNA replication via double stranded DNA intermediate"/>
    <property type="evidence" value="ECO:0007669"/>
    <property type="project" value="TreeGrafter"/>
</dbReference>
<evidence type="ECO:0000256" key="9">
    <source>
        <dbReference type="ARBA" id="ARBA00029489"/>
    </source>
</evidence>
<keyword evidence="4" id="KW-0479">Metal-binding</keyword>
<evidence type="ECO:0000259" key="11">
    <source>
        <dbReference type="PROSITE" id="PS51747"/>
    </source>
</evidence>
<evidence type="ECO:0000256" key="5">
    <source>
        <dbReference type="ARBA" id="ARBA00022801"/>
    </source>
</evidence>
<dbReference type="PROSITE" id="PS00903">
    <property type="entry name" value="CYT_DCMP_DEAMINASES_1"/>
    <property type="match status" value="1"/>
</dbReference>
<evidence type="ECO:0000256" key="10">
    <source>
        <dbReference type="ARBA" id="ARBA00049114"/>
    </source>
</evidence>
<dbReference type="Ensembl" id="ENSPSMT00000007584.1">
    <property type="protein sequence ID" value="ENSPSMP00000006423.1"/>
    <property type="gene ID" value="ENSPSMG00000004595.1"/>
</dbReference>
<comment type="cofactor">
    <cofactor evidence="1">
        <name>Zn(2+)</name>
        <dbReference type="ChEBI" id="CHEBI:29105"/>
    </cofactor>
</comment>
<dbReference type="GO" id="GO:0008270">
    <property type="term" value="F:zinc ion binding"/>
    <property type="evidence" value="ECO:0007669"/>
    <property type="project" value="InterPro"/>
</dbReference>
<name>A0A8C8YN93_PROSS</name>
<dbReference type="Gene3D" id="3.40.140.10">
    <property type="entry name" value="Cytidine Deaminase, domain 2"/>
    <property type="match status" value="2"/>
</dbReference>
<reference evidence="12" key="2">
    <citation type="submission" date="2025-09" db="UniProtKB">
        <authorList>
            <consortium name="Ensembl"/>
        </authorList>
    </citation>
    <scope>IDENTIFICATION</scope>
</reference>
<dbReference type="CDD" id="cd01283">
    <property type="entry name" value="cytidine_deaminase"/>
    <property type="match status" value="2"/>
</dbReference>
<evidence type="ECO:0000313" key="12">
    <source>
        <dbReference type="Ensembl" id="ENSPSMP00000006423.1"/>
    </source>
</evidence>
<evidence type="ECO:0000256" key="8">
    <source>
        <dbReference type="ARBA" id="ARBA00023118"/>
    </source>
</evidence>
<dbReference type="GO" id="GO:0045087">
    <property type="term" value="P:innate immune response"/>
    <property type="evidence" value="ECO:0007669"/>
    <property type="project" value="UniProtKB-KW"/>
</dbReference>
<keyword evidence="6" id="KW-0862">Zinc</keyword>
<evidence type="ECO:0000256" key="6">
    <source>
        <dbReference type="ARBA" id="ARBA00022833"/>
    </source>
</evidence>
<dbReference type="GO" id="GO:0005634">
    <property type="term" value="C:nucleus"/>
    <property type="evidence" value="ECO:0007669"/>
    <property type="project" value="TreeGrafter"/>
</dbReference>
<organism evidence="12 13">
    <name type="scientific">Prolemur simus</name>
    <name type="common">Greater bamboo lemur</name>
    <name type="synonym">Hapalemur simus</name>
    <dbReference type="NCBI Taxonomy" id="1328070"/>
    <lineage>
        <taxon>Eukaryota</taxon>
        <taxon>Metazoa</taxon>
        <taxon>Chordata</taxon>
        <taxon>Craniata</taxon>
        <taxon>Vertebrata</taxon>
        <taxon>Euteleostomi</taxon>
        <taxon>Mammalia</taxon>
        <taxon>Eutheria</taxon>
        <taxon>Euarchontoglires</taxon>
        <taxon>Primates</taxon>
        <taxon>Strepsirrhini</taxon>
        <taxon>Lemuriformes</taxon>
        <taxon>Lemuridae</taxon>
        <taxon>Prolemur</taxon>
    </lineage>
</organism>
<dbReference type="GO" id="GO:0004126">
    <property type="term" value="F:cytidine deaminase activity"/>
    <property type="evidence" value="ECO:0007669"/>
    <property type="project" value="TreeGrafter"/>
</dbReference>
<dbReference type="PANTHER" id="PTHR13857:SF45">
    <property type="entry name" value="DNA DC-DU-EDITING ENZYME APOBEC-3F"/>
    <property type="match status" value="1"/>
</dbReference>
<dbReference type="GO" id="GO:0000932">
    <property type="term" value="C:P-body"/>
    <property type="evidence" value="ECO:0007669"/>
    <property type="project" value="TreeGrafter"/>
</dbReference>
<dbReference type="FunFam" id="3.40.140.10:FF:000029">
    <property type="entry name" value="DNA dC-&gt;dU-editing enzyme APOBEC-3G"/>
    <property type="match status" value="1"/>
</dbReference>
<comment type="similarity">
    <text evidence="2">Belongs to the cytidine and deoxycytidylate deaminase family.</text>
</comment>
<dbReference type="GO" id="GO:0016554">
    <property type="term" value="P:cytidine to uridine editing"/>
    <property type="evidence" value="ECO:0007669"/>
    <property type="project" value="TreeGrafter"/>
</dbReference>
<dbReference type="PANTHER" id="PTHR13857">
    <property type="entry name" value="MRNA EDITING ENZYME"/>
    <property type="match status" value="1"/>
</dbReference>
<accession>A0A8C8YN93</accession>
<keyword evidence="7" id="KW-0391">Immunity</keyword>
<dbReference type="InterPro" id="IPR002125">
    <property type="entry name" value="CMP_dCMP_dom"/>
</dbReference>
<keyword evidence="3" id="KW-0399">Innate immunity</keyword>
<dbReference type="EC" id="3.5.4.38" evidence="9"/>
<dbReference type="GO" id="GO:0003723">
    <property type="term" value="F:RNA binding"/>
    <property type="evidence" value="ECO:0007669"/>
    <property type="project" value="TreeGrafter"/>
</dbReference>
<keyword evidence="13" id="KW-1185">Reference proteome</keyword>
<protein>
    <recommendedName>
        <fullName evidence="9">single-stranded DNA cytosine deaminase</fullName>
        <ecNumber evidence="9">3.5.4.38</ecNumber>
    </recommendedName>
</protein>
<dbReference type="GO" id="GO:0051607">
    <property type="term" value="P:defense response to virus"/>
    <property type="evidence" value="ECO:0007669"/>
    <property type="project" value="UniProtKB-KW"/>
</dbReference>
<keyword evidence="5" id="KW-0378">Hydrolase</keyword>
<sequence>MFLSCAFRSPLERIDQRTFNIHFQNLQWAYGRKSTWLCFEVETNKDSNSPVPLCSGVFQNQVSSTLQPHPGQELSQLRIPYHTELCFLTWFQQRMSPDQDYQVTWYVSWSPCANCAQQVADFLSKYPKVSLTILTARLYYFWVPDCRQGFLRMDQKGARVRIMYYEEFEHCWAKFVYNHGKPWVANNNKLKKNYQFLVTKLEEILRDPIERISPKIFYYQFNNTTSLRDRTSSWLCFTVKTNKDSNSPASFLCGVFRNQAPPKTPCHAENCFLTWFNDLLSSDQDYQVTWYASWSPCADCAELVADFLATQRNVSLTIFAARLYYHREPEIQRGLRRMHQKGAQLHIMSLPEFQHCWENFVHNQGKQFQPWDGLNENHQLLDTQLQEILR</sequence>
<comment type="catalytic activity">
    <reaction evidence="10">
        <text>a 2'-deoxycytidine in single-stranded DNA + H2O + H(+) = a 2'-deoxyuridine in single-stranded DNA + NH4(+)</text>
        <dbReference type="Rhea" id="RHEA:50948"/>
        <dbReference type="Rhea" id="RHEA-COMP:12846"/>
        <dbReference type="Rhea" id="RHEA-COMP:12847"/>
        <dbReference type="ChEBI" id="CHEBI:15377"/>
        <dbReference type="ChEBI" id="CHEBI:15378"/>
        <dbReference type="ChEBI" id="CHEBI:28938"/>
        <dbReference type="ChEBI" id="CHEBI:85452"/>
        <dbReference type="ChEBI" id="CHEBI:133902"/>
        <dbReference type="EC" id="3.5.4.38"/>
    </reaction>
</comment>
<dbReference type="InterPro" id="IPR050610">
    <property type="entry name" value="APOBEC_Cyt_Deaminase"/>
</dbReference>
<evidence type="ECO:0000256" key="3">
    <source>
        <dbReference type="ARBA" id="ARBA00022588"/>
    </source>
</evidence>
<evidence type="ECO:0000256" key="7">
    <source>
        <dbReference type="ARBA" id="ARBA00022859"/>
    </source>
</evidence>
<keyword evidence="8" id="KW-0051">Antiviral defense</keyword>
<evidence type="ECO:0000313" key="13">
    <source>
        <dbReference type="Proteomes" id="UP000694414"/>
    </source>
</evidence>
<dbReference type="Proteomes" id="UP000694414">
    <property type="component" value="Unplaced"/>
</dbReference>
<dbReference type="InterPro" id="IPR016193">
    <property type="entry name" value="Cytidine_deaminase-like"/>
</dbReference>
<proteinExistence type="inferred from homology"/>